<dbReference type="GO" id="GO:0003677">
    <property type="term" value="F:DNA binding"/>
    <property type="evidence" value="ECO:0007669"/>
    <property type="project" value="InterPro"/>
</dbReference>
<dbReference type="InterPro" id="IPR003115">
    <property type="entry name" value="ParB_N"/>
</dbReference>
<protein>
    <submittedName>
        <fullName evidence="4">ParB/RepB/Spo0J family partition protein</fullName>
    </submittedName>
</protein>
<dbReference type="InterPro" id="IPR041468">
    <property type="entry name" value="HTH_ParB/Spo0J"/>
</dbReference>
<feature type="domain" description="ParB-like N-terminal" evidence="3">
    <location>
        <begin position="39"/>
        <end position="128"/>
    </location>
</feature>
<dbReference type="SUPFAM" id="SSF110849">
    <property type="entry name" value="ParB/Sulfiredoxin"/>
    <property type="match status" value="1"/>
</dbReference>
<dbReference type="GO" id="GO:0007059">
    <property type="term" value="P:chromosome segregation"/>
    <property type="evidence" value="ECO:0007669"/>
    <property type="project" value="UniProtKB-KW"/>
</dbReference>
<evidence type="ECO:0000313" key="4">
    <source>
        <dbReference type="EMBL" id="HIU44727.1"/>
    </source>
</evidence>
<dbReference type="InterPro" id="IPR050336">
    <property type="entry name" value="Chromosome_partition/occlusion"/>
</dbReference>
<reference evidence="4" key="1">
    <citation type="submission" date="2020-10" db="EMBL/GenBank/DDBJ databases">
        <authorList>
            <person name="Gilroy R."/>
        </authorList>
    </citation>
    <scope>NUCLEOTIDE SEQUENCE</scope>
    <source>
        <strain evidence="4">ChiGjej1B1-22543</strain>
    </source>
</reference>
<dbReference type="InterPro" id="IPR036086">
    <property type="entry name" value="ParB/Sulfiredoxin_sf"/>
</dbReference>
<sequence>MRKDRKKANLPSLNDLIEKFSQEDVIAVMEKEYQSAPAKLIPSSLIDDTPFIKEVVVPESTIDTFAAGLQEKGFYNPLVVRPKGDRYELILGRKRFLGAKKAGILSLPCAIVEVGDEEELLMLLADTRDQRDTNVVEMALICEALQRDFGYTQQTLAELSHQSRSQITNILRILKLPSSIRQSICLGELSYGHARALASLPEKEMGELLDKIESEKLSVRDVESLVRLEKKGHVTDQQKLLLDAFPNADEVSIQAKSVTFRFADVKAKEKFIKKLLKSRKGS</sequence>
<dbReference type="Gene3D" id="1.10.10.2830">
    <property type="match status" value="1"/>
</dbReference>
<dbReference type="SUPFAM" id="SSF109709">
    <property type="entry name" value="KorB DNA-binding domain-like"/>
    <property type="match status" value="1"/>
</dbReference>
<dbReference type="PANTHER" id="PTHR33375">
    <property type="entry name" value="CHROMOSOME-PARTITIONING PROTEIN PARB-RELATED"/>
    <property type="match status" value="1"/>
</dbReference>
<gene>
    <name evidence="4" type="ORF">IAC52_00290</name>
</gene>
<dbReference type="Pfam" id="PF02195">
    <property type="entry name" value="ParB_N"/>
    <property type="match status" value="1"/>
</dbReference>
<dbReference type="EMBL" id="DVMV01000004">
    <property type="protein sequence ID" value="HIU44727.1"/>
    <property type="molecule type" value="Genomic_DNA"/>
</dbReference>
<dbReference type="Gene3D" id="3.90.1530.30">
    <property type="match status" value="1"/>
</dbReference>
<comment type="similarity">
    <text evidence="1">Belongs to the ParB family.</text>
</comment>
<accession>A0A9D1LMS8</accession>
<name>A0A9D1LMS8_9FIRM</name>
<dbReference type="GO" id="GO:0005694">
    <property type="term" value="C:chromosome"/>
    <property type="evidence" value="ECO:0007669"/>
    <property type="project" value="TreeGrafter"/>
</dbReference>
<comment type="caution">
    <text evidence="4">The sequence shown here is derived from an EMBL/GenBank/DDBJ whole genome shotgun (WGS) entry which is preliminary data.</text>
</comment>
<dbReference type="PANTHER" id="PTHR33375:SF1">
    <property type="entry name" value="CHROMOSOME-PARTITIONING PROTEIN PARB-RELATED"/>
    <property type="match status" value="1"/>
</dbReference>
<dbReference type="SMART" id="SM00470">
    <property type="entry name" value="ParB"/>
    <property type="match status" value="1"/>
</dbReference>
<dbReference type="GO" id="GO:0045881">
    <property type="term" value="P:positive regulation of sporulation resulting in formation of a cellular spore"/>
    <property type="evidence" value="ECO:0007669"/>
    <property type="project" value="TreeGrafter"/>
</dbReference>
<dbReference type="NCBIfam" id="TIGR00180">
    <property type="entry name" value="parB_part"/>
    <property type="match status" value="1"/>
</dbReference>
<dbReference type="AlphaFoldDB" id="A0A9D1LMS8"/>
<organism evidence="4 5">
    <name type="scientific">Candidatus Alloenteromonas pullicola</name>
    <dbReference type="NCBI Taxonomy" id="2840784"/>
    <lineage>
        <taxon>Bacteria</taxon>
        <taxon>Bacillati</taxon>
        <taxon>Bacillota</taxon>
        <taxon>Bacillota incertae sedis</taxon>
        <taxon>Candidatus Alloenteromonas</taxon>
    </lineage>
</organism>
<evidence type="ECO:0000256" key="1">
    <source>
        <dbReference type="ARBA" id="ARBA00006295"/>
    </source>
</evidence>
<reference evidence="4" key="2">
    <citation type="journal article" date="2021" name="PeerJ">
        <title>Extensive microbial diversity within the chicken gut microbiome revealed by metagenomics and culture.</title>
        <authorList>
            <person name="Gilroy R."/>
            <person name="Ravi A."/>
            <person name="Getino M."/>
            <person name="Pursley I."/>
            <person name="Horton D.L."/>
            <person name="Alikhan N.F."/>
            <person name="Baker D."/>
            <person name="Gharbi K."/>
            <person name="Hall N."/>
            <person name="Watson M."/>
            <person name="Adriaenssens E.M."/>
            <person name="Foster-Nyarko E."/>
            <person name="Jarju S."/>
            <person name="Secka A."/>
            <person name="Antonio M."/>
            <person name="Oren A."/>
            <person name="Chaudhuri R.R."/>
            <person name="La Ragione R."/>
            <person name="Hildebrand F."/>
            <person name="Pallen M.J."/>
        </authorList>
    </citation>
    <scope>NUCLEOTIDE SEQUENCE</scope>
    <source>
        <strain evidence="4">ChiGjej1B1-22543</strain>
    </source>
</reference>
<evidence type="ECO:0000313" key="5">
    <source>
        <dbReference type="Proteomes" id="UP000824070"/>
    </source>
</evidence>
<evidence type="ECO:0000256" key="2">
    <source>
        <dbReference type="ARBA" id="ARBA00022829"/>
    </source>
</evidence>
<evidence type="ECO:0000259" key="3">
    <source>
        <dbReference type="SMART" id="SM00470"/>
    </source>
</evidence>
<dbReference type="InterPro" id="IPR004437">
    <property type="entry name" value="ParB/RepB/Spo0J"/>
</dbReference>
<proteinExistence type="inferred from homology"/>
<dbReference type="Pfam" id="PF17762">
    <property type="entry name" value="HTH_ParB"/>
    <property type="match status" value="1"/>
</dbReference>
<keyword evidence="2" id="KW-0159">Chromosome partition</keyword>
<dbReference type="Proteomes" id="UP000824070">
    <property type="component" value="Unassembled WGS sequence"/>
</dbReference>